<feature type="transmembrane region" description="Helical" evidence="2">
    <location>
        <begin position="26"/>
        <end position="47"/>
    </location>
</feature>
<feature type="compositionally biased region" description="Basic residues" evidence="1">
    <location>
        <begin position="14"/>
        <end position="23"/>
    </location>
</feature>
<comment type="caution">
    <text evidence="3">The sequence shown here is derived from an EMBL/GenBank/DDBJ whole genome shotgun (WGS) entry which is preliminary data.</text>
</comment>
<dbReference type="InterPro" id="IPR043777">
    <property type="entry name" value="DUF5719"/>
</dbReference>
<keyword evidence="2" id="KW-1133">Transmembrane helix</keyword>
<evidence type="ECO:0000313" key="3">
    <source>
        <dbReference type="EMBL" id="GAA4732633.1"/>
    </source>
</evidence>
<dbReference type="Pfam" id="PF18986">
    <property type="entry name" value="DUF5719"/>
    <property type="match status" value="1"/>
</dbReference>
<evidence type="ECO:0000256" key="2">
    <source>
        <dbReference type="SAM" id="Phobius"/>
    </source>
</evidence>
<evidence type="ECO:0000313" key="4">
    <source>
        <dbReference type="Proteomes" id="UP001499882"/>
    </source>
</evidence>
<feature type="region of interest" description="Disordered" evidence="1">
    <location>
        <begin position="1"/>
        <end position="23"/>
    </location>
</feature>
<accession>A0ABP8YLT9</accession>
<keyword evidence="2" id="KW-0472">Membrane</keyword>
<proteinExistence type="predicted"/>
<evidence type="ECO:0000256" key="1">
    <source>
        <dbReference type="SAM" id="MobiDB-lite"/>
    </source>
</evidence>
<dbReference type="Proteomes" id="UP001499882">
    <property type="component" value="Unassembled WGS sequence"/>
</dbReference>
<gene>
    <name evidence="3" type="ORF">GCM10023350_15080</name>
</gene>
<dbReference type="RefSeq" id="WP_345526116.1">
    <property type="nucleotide sequence ID" value="NZ_BAABKN010000009.1"/>
</dbReference>
<organism evidence="3 4">
    <name type="scientific">Nocardioides endophyticus</name>
    <dbReference type="NCBI Taxonomy" id="1353775"/>
    <lineage>
        <taxon>Bacteria</taxon>
        <taxon>Bacillati</taxon>
        <taxon>Actinomycetota</taxon>
        <taxon>Actinomycetes</taxon>
        <taxon>Propionibacteriales</taxon>
        <taxon>Nocardioidaceae</taxon>
        <taxon>Nocardioides</taxon>
    </lineage>
</organism>
<keyword evidence="2" id="KW-0812">Transmembrane</keyword>
<dbReference type="EMBL" id="BAABKN010000009">
    <property type="protein sequence ID" value="GAA4732633.1"/>
    <property type="molecule type" value="Genomic_DNA"/>
</dbReference>
<protein>
    <submittedName>
        <fullName evidence="3">Uncharacterized protein</fullName>
    </submittedName>
</protein>
<keyword evidence="4" id="KW-1185">Reference proteome</keyword>
<sequence>MSQSRPQPPTPGKRAGRRTATRRNRVNLTTVLAVLLPVLSAAVLLLVRPDSPPDPTYPPTRTTLTAATLICPAGLPDSPEVALTTVSDDVDDQVAVGLGDDPQDADLVSGRVTTVDDGDALSVSGEGDAAPGLVAGRASDGEEAVSSCLSPAAVRWFTGVGAGASHRSVLELTNPDSGTAVADVTVLGRDGVVDAPRLRGVSVPGGSSIRLDLSSLVPRTDELALQVVTARGRIGSTLLDQVDRVGSAPATRDWLSGQAEPATDNVLLGLAPGSGRRTLAIANPGTDEVRARLRVVDTESVFAPDGVDEIRVPPQSVVRVPVTAVVDQAVAEGAIGVSVTASGPVTATVRSVVRGDLSVTTGGTPIDAQATVLLPELPDRGGQAATRRVVLGDAATAGTVTVVARAADGSKLEETSIDVVPDRGAVIRVPAATRQLDVTPARTTVTGSVVTSSPGGTSVLSLTVPLRNGLVPHVRPGLS</sequence>
<reference evidence="4" key="1">
    <citation type="journal article" date="2019" name="Int. J. Syst. Evol. Microbiol.">
        <title>The Global Catalogue of Microorganisms (GCM) 10K type strain sequencing project: providing services to taxonomists for standard genome sequencing and annotation.</title>
        <authorList>
            <consortium name="The Broad Institute Genomics Platform"/>
            <consortium name="The Broad Institute Genome Sequencing Center for Infectious Disease"/>
            <person name="Wu L."/>
            <person name="Ma J."/>
        </authorList>
    </citation>
    <scope>NUCLEOTIDE SEQUENCE [LARGE SCALE GENOMIC DNA]</scope>
    <source>
        <strain evidence="4">JCM 18532</strain>
    </source>
</reference>
<feature type="compositionally biased region" description="Pro residues" evidence="1">
    <location>
        <begin position="1"/>
        <end position="11"/>
    </location>
</feature>
<name>A0ABP8YLT9_9ACTN</name>